<accession>A0A1M5HUH1</accession>
<sequence>MYFELKSSKLKSHRNKLTQFAVCVGLFAVFLIYFGPLFSQISNALSPQPTMAPMSMESMEMEAMDMSGHDHAKMLAEQANSKQKQVSSAHISHHGHHAHGESANLLEACGYCSLLFHLNWIDAKTFELIPLTQSRYPNMVTATISHKYHVPFTSILPRAPPVISV</sequence>
<dbReference type="Pfam" id="PF11162">
    <property type="entry name" value="DUF2946"/>
    <property type="match status" value="1"/>
</dbReference>
<dbReference type="Proteomes" id="UP000184517">
    <property type="component" value="Unassembled WGS sequence"/>
</dbReference>
<evidence type="ECO:0008006" key="4">
    <source>
        <dbReference type="Google" id="ProtNLM"/>
    </source>
</evidence>
<name>A0A1M5HUH1_9GAMM</name>
<keyword evidence="3" id="KW-1185">Reference proteome</keyword>
<keyword evidence="1" id="KW-0472">Membrane</keyword>
<dbReference type="InterPro" id="IPR021333">
    <property type="entry name" value="DUF2946"/>
</dbReference>
<dbReference type="OrthoDB" id="6896047at2"/>
<proteinExistence type="predicted"/>
<evidence type="ECO:0000313" key="2">
    <source>
        <dbReference type="EMBL" id="SHG19560.1"/>
    </source>
</evidence>
<dbReference type="RefSeq" id="WP_084122507.1">
    <property type="nucleotide sequence ID" value="NZ_FQVF01000017.1"/>
</dbReference>
<reference evidence="3" key="1">
    <citation type="submission" date="2016-11" db="EMBL/GenBank/DDBJ databases">
        <authorList>
            <person name="Varghese N."/>
            <person name="Submissions S."/>
        </authorList>
    </citation>
    <scope>NUCLEOTIDE SEQUENCE [LARGE SCALE GENOMIC DNA]</scope>
    <source>
        <strain evidence="3">DSM 16579</strain>
    </source>
</reference>
<protein>
    <recommendedName>
        <fullName evidence="4">DUF2946 domain-containing protein</fullName>
    </recommendedName>
</protein>
<keyword evidence="1" id="KW-1133">Transmembrane helix</keyword>
<keyword evidence="1" id="KW-0812">Transmembrane</keyword>
<evidence type="ECO:0000256" key="1">
    <source>
        <dbReference type="SAM" id="Phobius"/>
    </source>
</evidence>
<organism evidence="2 3">
    <name type="scientific">Marinomonas polaris DSM 16579</name>
    <dbReference type="NCBI Taxonomy" id="1122206"/>
    <lineage>
        <taxon>Bacteria</taxon>
        <taxon>Pseudomonadati</taxon>
        <taxon>Pseudomonadota</taxon>
        <taxon>Gammaproteobacteria</taxon>
        <taxon>Oceanospirillales</taxon>
        <taxon>Oceanospirillaceae</taxon>
        <taxon>Marinomonas</taxon>
    </lineage>
</organism>
<dbReference type="EMBL" id="FQVF01000017">
    <property type="protein sequence ID" value="SHG19560.1"/>
    <property type="molecule type" value="Genomic_DNA"/>
</dbReference>
<feature type="transmembrane region" description="Helical" evidence="1">
    <location>
        <begin position="20"/>
        <end position="38"/>
    </location>
</feature>
<dbReference type="AlphaFoldDB" id="A0A1M5HUH1"/>
<gene>
    <name evidence="2" type="ORF">SAMN02745753_03448</name>
</gene>
<evidence type="ECO:0000313" key="3">
    <source>
        <dbReference type="Proteomes" id="UP000184517"/>
    </source>
</evidence>
<dbReference type="STRING" id="1122206.SAMN02745753_03448"/>